<organism evidence="2">
    <name type="scientific">viral metagenome</name>
    <dbReference type="NCBI Taxonomy" id="1070528"/>
    <lineage>
        <taxon>unclassified sequences</taxon>
        <taxon>metagenomes</taxon>
        <taxon>organismal metagenomes</taxon>
    </lineage>
</organism>
<proteinExistence type="predicted"/>
<name>A0A6C0I8V4_9ZZZZ</name>
<protein>
    <submittedName>
        <fullName evidence="2">Uncharacterized protein</fullName>
    </submittedName>
</protein>
<evidence type="ECO:0000313" key="2">
    <source>
        <dbReference type="EMBL" id="QHT89030.1"/>
    </source>
</evidence>
<sequence length="602" mass="66465">MEIAIPLIALGGMYVASNQNKNNKHNKNSNSKQDNYKKENFETMGAKPNYLPNTNVPPTNYPILNNKELVDNVQEYVNPNVATDKYFNQNAYEQRQRAGGKVSDTIQQVYSLSGNYMDSQEFKHNNMVPFNGGKPKGQIYNNNNAETILDNYIGSGSQIIKKIEQAPLFKPQDNVQWAYGAPNMSDFMQSRVNPALKNNMVKPFESVQVGPGLGKGFSAEGSGGFNSGMEDRDAWLDKTVDQLRVSTNPKLEYSLDNLQGPAGSVIKNVGIQGKVEKYRPDGFFINSQDRWLTTTGAEKATRMVASEVFHTSNRNETTKQVTGTPNSTIKTAGYAPTNHEETKRIQLEGYDVTHSSAVGRGPHTDGDVNKKSHTNYANNRSTNTQPRAYGTGFSGAIGAVIAPIMDMLKPSKKEEYSCNMRVYGNVSGEVSGNYVHTQGDMPSTTVKETTLYQPNGNIGNQISGAYQVTEQQSIANQRDTTSEFCQFNPVGDKSGQRLYDADYRQTNNEAKEKLVAGRINQGNAKQFNSSVNMSMSKLDSDRDNNRMWTPSANIALGPSTQTYGKTNAPQYVNSYQDNNRIDPGLLDAFKANPYTHSLSSAV</sequence>
<accession>A0A6C0I8V4</accession>
<feature type="region of interest" description="Disordered" evidence="1">
    <location>
        <begin position="354"/>
        <end position="389"/>
    </location>
</feature>
<feature type="compositionally biased region" description="Polar residues" evidence="1">
    <location>
        <begin position="374"/>
        <end position="386"/>
    </location>
</feature>
<reference evidence="2" key="1">
    <citation type="journal article" date="2020" name="Nature">
        <title>Giant virus diversity and host interactions through global metagenomics.</title>
        <authorList>
            <person name="Schulz F."/>
            <person name="Roux S."/>
            <person name="Paez-Espino D."/>
            <person name="Jungbluth S."/>
            <person name="Walsh D.A."/>
            <person name="Denef V.J."/>
            <person name="McMahon K.D."/>
            <person name="Konstantinidis K.T."/>
            <person name="Eloe-Fadrosh E.A."/>
            <person name="Kyrpides N.C."/>
            <person name="Woyke T."/>
        </authorList>
    </citation>
    <scope>NUCLEOTIDE SEQUENCE</scope>
    <source>
        <strain evidence="2">GVMAG-M-3300023184-51</strain>
    </source>
</reference>
<dbReference type="EMBL" id="MN740132">
    <property type="protein sequence ID" value="QHT89030.1"/>
    <property type="molecule type" value="Genomic_DNA"/>
</dbReference>
<evidence type="ECO:0000256" key="1">
    <source>
        <dbReference type="SAM" id="MobiDB-lite"/>
    </source>
</evidence>
<dbReference type="AlphaFoldDB" id="A0A6C0I8V4"/>